<proteinExistence type="predicted"/>
<dbReference type="EMBL" id="JADGMS010000016">
    <property type="protein sequence ID" value="KAF9666208.1"/>
    <property type="molecule type" value="Genomic_DNA"/>
</dbReference>
<keyword evidence="2" id="KW-1185">Reference proteome</keyword>
<organism evidence="1 2">
    <name type="scientific">Salix dunnii</name>
    <dbReference type="NCBI Taxonomy" id="1413687"/>
    <lineage>
        <taxon>Eukaryota</taxon>
        <taxon>Viridiplantae</taxon>
        <taxon>Streptophyta</taxon>
        <taxon>Embryophyta</taxon>
        <taxon>Tracheophyta</taxon>
        <taxon>Spermatophyta</taxon>
        <taxon>Magnoliopsida</taxon>
        <taxon>eudicotyledons</taxon>
        <taxon>Gunneridae</taxon>
        <taxon>Pentapetalae</taxon>
        <taxon>rosids</taxon>
        <taxon>fabids</taxon>
        <taxon>Malpighiales</taxon>
        <taxon>Salicaceae</taxon>
        <taxon>Saliceae</taxon>
        <taxon>Salix</taxon>
    </lineage>
</organism>
<sequence length="68" mass="7375">MLQGMSIISPSQVTILVPGSEVGFSVYSRKRGLRTANEKSNVSISLHQQMRIGFDIGVPGVLTELDMP</sequence>
<gene>
    <name evidence="1" type="ORF">SADUNF_Sadunf16G0205500</name>
</gene>
<protein>
    <submittedName>
        <fullName evidence="1">Uncharacterized protein</fullName>
    </submittedName>
</protein>
<reference evidence="1 2" key="1">
    <citation type="submission" date="2020-10" db="EMBL/GenBank/DDBJ databases">
        <title>Plant Genome Project.</title>
        <authorList>
            <person name="Zhang R.-G."/>
        </authorList>
    </citation>
    <scope>NUCLEOTIDE SEQUENCE [LARGE SCALE GENOMIC DNA]</scope>
    <source>
        <strain evidence="1">FAFU-HL-1</strain>
        <tissue evidence="1">Leaf</tissue>
    </source>
</reference>
<comment type="caution">
    <text evidence="1">The sequence shown here is derived from an EMBL/GenBank/DDBJ whole genome shotgun (WGS) entry which is preliminary data.</text>
</comment>
<dbReference type="AlphaFoldDB" id="A0A835J9W1"/>
<accession>A0A835J9W1</accession>
<evidence type="ECO:0000313" key="1">
    <source>
        <dbReference type="EMBL" id="KAF9666208.1"/>
    </source>
</evidence>
<evidence type="ECO:0000313" key="2">
    <source>
        <dbReference type="Proteomes" id="UP000657918"/>
    </source>
</evidence>
<name>A0A835J9W1_9ROSI</name>
<dbReference type="Proteomes" id="UP000657918">
    <property type="component" value="Chromosome 16"/>
</dbReference>